<dbReference type="RefSeq" id="XP_062660187.1">
    <property type="nucleotide sequence ID" value="XM_062800485.1"/>
</dbReference>
<accession>A0AAE0LT85</accession>
<keyword evidence="2" id="KW-1185">Reference proteome</keyword>
<reference evidence="1" key="2">
    <citation type="submission" date="2023-06" db="EMBL/GenBank/DDBJ databases">
        <authorList>
            <consortium name="Lawrence Berkeley National Laboratory"/>
            <person name="Haridas S."/>
            <person name="Hensen N."/>
            <person name="Bonometti L."/>
            <person name="Westerberg I."/>
            <person name="Brannstrom I.O."/>
            <person name="Guillou S."/>
            <person name="Cros-Aarteil S."/>
            <person name="Calhoun S."/>
            <person name="Kuo A."/>
            <person name="Mondo S."/>
            <person name="Pangilinan J."/>
            <person name="Riley R."/>
            <person name="Labutti K."/>
            <person name="Andreopoulos B."/>
            <person name="Lipzen A."/>
            <person name="Chen C."/>
            <person name="Yanf M."/>
            <person name="Daum C."/>
            <person name="Ng V."/>
            <person name="Clum A."/>
            <person name="Steindorff A."/>
            <person name="Ohm R."/>
            <person name="Martin F."/>
            <person name="Silar P."/>
            <person name="Natvig D."/>
            <person name="Lalanne C."/>
            <person name="Gautier V."/>
            <person name="Ament-Velasquez S.L."/>
            <person name="Kruys A."/>
            <person name="Hutchinson M.I."/>
            <person name="Powell A.J."/>
            <person name="Barry K."/>
            <person name="Miller A.N."/>
            <person name="Grigoriev I.V."/>
            <person name="Debuchy R."/>
            <person name="Gladieux P."/>
            <person name="Thoren M.H."/>
            <person name="Johannesson H."/>
        </authorList>
    </citation>
    <scope>NUCLEOTIDE SEQUENCE</scope>
    <source>
        <strain evidence="1">CBS 168.71</strain>
    </source>
</reference>
<dbReference type="AlphaFoldDB" id="A0AAE0LT85"/>
<evidence type="ECO:0000313" key="2">
    <source>
        <dbReference type="Proteomes" id="UP001278766"/>
    </source>
</evidence>
<reference evidence="1" key="1">
    <citation type="journal article" date="2023" name="Mol. Phylogenet. Evol.">
        <title>Genome-scale phylogeny and comparative genomics of the fungal order Sordariales.</title>
        <authorList>
            <person name="Hensen N."/>
            <person name="Bonometti L."/>
            <person name="Westerberg I."/>
            <person name="Brannstrom I.O."/>
            <person name="Guillou S."/>
            <person name="Cros-Aarteil S."/>
            <person name="Calhoun S."/>
            <person name="Haridas S."/>
            <person name="Kuo A."/>
            <person name="Mondo S."/>
            <person name="Pangilinan J."/>
            <person name="Riley R."/>
            <person name="LaButti K."/>
            <person name="Andreopoulos B."/>
            <person name="Lipzen A."/>
            <person name="Chen C."/>
            <person name="Yan M."/>
            <person name="Daum C."/>
            <person name="Ng V."/>
            <person name="Clum A."/>
            <person name="Steindorff A."/>
            <person name="Ohm R.A."/>
            <person name="Martin F."/>
            <person name="Silar P."/>
            <person name="Natvig D.O."/>
            <person name="Lalanne C."/>
            <person name="Gautier V."/>
            <person name="Ament-Velasquez S.L."/>
            <person name="Kruys A."/>
            <person name="Hutchinson M.I."/>
            <person name="Powell A.J."/>
            <person name="Barry K."/>
            <person name="Miller A.N."/>
            <person name="Grigoriev I.V."/>
            <person name="Debuchy R."/>
            <person name="Gladieux P."/>
            <person name="Hiltunen Thoren M."/>
            <person name="Johannesson H."/>
        </authorList>
    </citation>
    <scope>NUCLEOTIDE SEQUENCE</scope>
    <source>
        <strain evidence="1">CBS 168.71</strain>
    </source>
</reference>
<protein>
    <submittedName>
        <fullName evidence="1">Uncharacterized protein</fullName>
    </submittedName>
</protein>
<dbReference type="GeneID" id="87837433"/>
<organism evidence="1 2">
    <name type="scientific">Chaetomium fimeti</name>
    <dbReference type="NCBI Taxonomy" id="1854472"/>
    <lineage>
        <taxon>Eukaryota</taxon>
        <taxon>Fungi</taxon>
        <taxon>Dikarya</taxon>
        <taxon>Ascomycota</taxon>
        <taxon>Pezizomycotina</taxon>
        <taxon>Sordariomycetes</taxon>
        <taxon>Sordariomycetidae</taxon>
        <taxon>Sordariales</taxon>
        <taxon>Chaetomiaceae</taxon>
        <taxon>Chaetomium</taxon>
    </lineage>
</organism>
<evidence type="ECO:0000313" key="1">
    <source>
        <dbReference type="EMBL" id="KAK3296673.1"/>
    </source>
</evidence>
<name>A0AAE0LT85_9PEZI</name>
<dbReference type="EMBL" id="JAUEPN010000003">
    <property type="protein sequence ID" value="KAK3296673.1"/>
    <property type="molecule type" value="Genomic_DNA"/>
</dbReference>
<proteinExistence type="predicted"/>
<sequence>MAKINGPNCRGDRRKDGTHMLQAVMAEIDRETEVLHIKGDVPTNDEWEALGQHFTKLRFLKVATGWDEDWTDAKFPLNWPLELLIIADAIAERITTPAIMEGRINHLVLLFACGLRFEGPLVEDLLKDAEPTYVDFSYDANSAAPTHTMEIYSIPGEWARWLQDNHGESTSLSRDHGDSPPSAMKTLDILGNDAFQMLAYVASAKFHLLTSLENLTLYSTSDDDLPLTNPSTFLTLLPSLTLLKQLKITLGSPLYARILQSTRGEPFLGAVIPANIETLRLRGPVSATAHLDEFAAAFGHANFLPNLKRISLLFDLPDESSEHRKEPSLEQLRAAHKACRKVLDAATARGVVVETFEEPWVECYARLFREVDNRWYVQDSIAKLWPERY</sequence>
<comment type="caution">
    <text evidence="1">The sequence shown here is derived from an EMBL/GenBank/DDBJ whole genome shotgun (WGS) entry which is preliminary data.</text>
</comment>
<dbReference type="Proteomes" id="UP001278766">
    <property type="component" value="Unassembled WGS sequence"/>
</dbReference>
<gene>
    <name evidence="1" type="ORF">B0H64DRAFT_320885</name>
</gene>